<keyword evidence="2 3" id="KW-0802">TPR repeat</keyword>
<evidence type="ECO:0000256" key="4">
    <source>
        <dbReference type="SAM" id="MobiDB-lite"/>
    </source>
</evidence>
<dbReference type="InterPro" id="IPR019734">
    <property type="entry name" value="TPR_rpt"/>
</dbReference>
<dbReference type="GeneID" id="37042962"/>
<dbReference type="PANTHER" id="PTHR16193:SF0">
    <property type="entry name" value="TETRATRICOPEPTIDE REPEAT PROTEIN 27"/>
    <property type="match status" value="1"/>
</dbReference>
<dbReference type="InterPro" id="IPR044244">
    <property type="entry name" value="TTC27/Emw1"/>
</dbReference>
<dbReference type="Proteomes" id="UP000245768">
    <property type="component" value="Unassembled WGS sequence"/>
</dbReference>
<protein>
    <submittedName>
        <fullName evidence="5">TPR-like protein</fullName>
    </submittedName>
</protein>
<feature type="compositionally biased region" description="Basic and acidic residues" evidence="4">
    <location>
        <begin position="322"/>
        <end position="334"/>
    </location>
</feature>
<dbReference type="PANTHER" id="PTHR16193">
    <property type="entry name" value="TETRATRICOPEPTIDE REPEAT PROTEIN 27"/>
    <property type="match status" value="1"/>
</dbReference>
<dbReference type="RefSeq" id="XP_025378753.1">
    <property type="nucleotide sequence ID" value="XM_025521046.1"/>
</dbReference>
<dbReference type="EMBL" id="KZ819635">
    <property type="protein sequence ID" value="PWN91555.1"/>
    <property type="molecule type" value="Genomic_DNA"/>
</dbReference>
<proteinExistence type="predicted"/>
<reference evidence="5 6" key="1">
    <citation type="journal article" date="2018" name="Mol. Biol. Evol.">
        <title>Broad Genomic Sampling Reveals a Smut Pathogenic Ancestry of the Fungal Clade Ustilaginomycotina.</title>
        <authorList>
            <person name="Kijpornyongpan T."/>
            <person name="Mondo S.J."/>
            <person name="Barry K."/>
            <person name="Sandor L."/>
            <person name="Lee J."/>
            <person name="Lipzen A."/>
            <person name="Pangilinan J."/>
            <person name="LaButti K."/>
            <person name="Hainaut M."/>
            <person name="Henrissat B."/>
            <person name="Grigoriev I.V."/>
            <person name="Spatafora J.W."/>
            <person name="Aime M.C."/>
        </authorList>
    </citation>
    <scope>NUCLEOTIDE SEQUENCE [LARGE SCALE GENOMIC DNA]</scope>
    <source>
        <strain evidence="5 6">MCA 4198</strain>
    </source>
</reference>
<feature type="region of interest" description="Disordered" evidence="4">
    <location>
        <begin position="1038"/>
        <end position="1057"/>
    </location>
</feature>
<dbReference type="Gene3D" id="1.25.40.10">
    <property type="entry name" value="Tetratricopeptide repeat domain"/>
    <property type="match status" value="1"/>
</dbReference>
<feature type="region of interest" description="Disordered" evidence="4">
    <location>
        <begin position="319"/>
        <end position="370"/>
    </location>
</feature>
<dbReference type="InParanoid" id="A0A316YV04"/>
<name>A0A316YV04_9BASI</name>
<dbReference type="PROSITE" id="PS50005">
    <property type="entry name" value="TPR"/>
    <property type="match status" value="1"/>
</dbReference>
<accession>A0A316YV04</accession>
<keyword evidence="6" id="KW-1185">Reference proteome</keyword>
<dbReference type="SMART" id="SM00028">
    <property type="entry name" value="TPR"/>
    <property type="match status" value="3"/>
</dbReference>
<evidence type="ECO:0000313" key="5">
    <source>
        <dbReference type="EMBL" id="PWN91555.1"/>
    </source>
</evidence>
<dbReference type="OrthoDB" id="1936594at2759"/>
<evidence type="ECO:0000256" key="2">
    <source>
        <dbReference type="ARBA" id="ARBA00022803"/>
    </source>
</evidence>
<feature type="repeat" description="TPR" evidence="3">
    <location>
        <begin position="664"/>
        <end position="697"/>
    </location>
</feature>
<dbReference type="FunCoup" id="A0A316YV04">
    <property type="interactions" value="793"/>
</dbReference>
<evidence type="ECO:0000313" key="6">
    <source>
        <dbReference type="Proteomes" id="UP000245768"/>
    </source>
</evidence>
<evidence type="ECO:0000256" key="3">
    <source>
        <dbReference type="PROSITE-ProRule" id="PRU00339"/>
    </source>
</evidence>
<dbReference type="InterPro" id="IPR011990">
    <property type="entry name" value="TPR-like_helical_dom_sf"/>
</dbReference>
<keyword evidence="1" id="KW-0677">Repeat</keyword>
<dbReference type="SUPFAM" id="SSF48452">
    <property type="entry name" value="TPR-like"/>
    <property type="match status" value="1"/>
</dbReference>
<dbReference type="STRING" id="215250.A0A316YV04"/>
<feature type="compositionally biased region" description="Polar residues" evidence="4">
    <location>
        <begin position="754"/>
        <end position="765"/>
    </location>
</feature>
<dbReference type="AlphaFoldDB" id="A0A316YV04"/>
<feature type="region of interest" description="Disordered" evidence="4">
    <location>
        <begin position="742"/>
        <end position="795"/>
    </location>
</feature>
<evidence type="ECO:0000256" key="1">
    <source>
        <dbReference type="ARBA" id="ARBA00022737"/>
    </source>
</evidence>
<organism evidence="5 6">
    <name type="scientific">Acaromyces ingoldii</name>
    <dbReference type="NCBI Taxonomy" id="215250"/>
    <lineage>
        <taxon>Eukaryota</taxon>
        <taxon>Fungi</taxon>
        <taxon>Dikarya</taxon>
        <taxon>Basidiomycota</taxon>
        <taxon>Ustilaginomycotina</taxon>
        <taxon>Exobasidiomycetes</taxon>
        <taxon>Exobasidiales</taxon>
        <taxon>Cryptobasidiaceae</taxon>
        <taxon>Acaromyces</taxon>
    </lineage>
</organism>
<sequence>MDETEQSQWDLVAGQWSGAESSSSRSSLAKEVIEGNYCRVLRSETAKDLLRPFASALGSWLSSATSSEVAPLDFSKVRISAVGQSGRQEELQALAVAAAALHAFIQLNWTGPDLEEGATPLVTLRNLHPDVFPPRSVSEDEAEDESRLTQSIHNASLEALTWAGEPAYHLCAEPFWLLFSKRILAALQTHSRDGAQGELETSAWWRLRAAAVHSRILDTPVPVGQEVMAPLAQLQERLEKLRLEGGAKETRWRLLSARLFTERGLALQRVGADREGALLFVEAAKASGLRYEVTGALGKRTKFQKEEKTILVLAAKSQANGEDEKNFEEDKVEKDEQDELEQEEYDEGPSALPNEKGWKSAPDPNAEAGMPAELRLNDDTLLERTKFSSSAVASSSSTPLSSIDPSKPSVLHPLDSCILLALSLNIDNTSPKNGLTASEISAFVARVLSHARNWSVHTMALLLRSRLEASRTRTAERAVLQLQALLDQMPTSDSTLQERILYFHQLDLPSKWEMQAELAKRYAALGVVRSALEIFERIQLWEHVVQCLGALGRQTEGVEVVQDLLEGKKTEAEHAISQRKATGNEQQTTAKTRMNAAREAKLWCLLGDMQIDEAQKHYRKAWDVSRSSSARAARSLAGVLFAVDDLEATVLWLRRALKINPLYTRSWFMLGCAYMRLESWEEAARCFRRNTNLDDEDGEAWNNLASAYLRLGQGGQRMLDEALEAARREEADEQAVLAGLQENDDETASEHSQDSGVAVSSNDSDAATERGQDSDEEDEAADESRTRRALGSSTSQSPFELKMLAHRALARSLRLSHEDWRIWNNYMIVSVDCGLMGEAARAMIRVSEIREAKSSRNGTKQTDDEIVDIQVLNRLVDAVTRAPSKEEDAVEGESARPDQANHSAHEGHGLYPRVLELFKDRLLVASASSTVPAVWRAHARLMLWRGEFRAALESHLNAWRVGRGSEASLDRLETGDQGQQAAFAEAVDELEELCELLENLGPREVEVEQGKKEPAMANWAFKARSLVRGFLARTKEAHQDGPGWERLESLRESLKQS</sequence>
<gene>
    <name evidence="5" type="ORF">FA10DRAFT_265405</name>
</gene>
<feature type="region of interest" description="Disordered" evidence="4">
    <location>
        <begin position="882"/>
        <end position="906"/>
    </location>
</feature>
<feature type="compositionally biased region" description="Acidic residues" evidence="4">
    <location>
        <begin position="335"/>
        <end position="347"/>
    </location>
</feature>